<evidence type="ECO:0000313" key="13">
    <source>
        <dbReference type="EMBL" id="APR03506.1"/>
    </source>
</evidence>
<feature type="compositionally biased region" description="Low complexity" evidence="11">
    <location>
        <begin position="104"/>
        <end position="144"/>
    </location>
</feature>
<evidence type="ECO:0000256" key="8">
    <source>
        <dbReference type="ARBA" id="ARBA00023010"/>
    </source>
</evidence>
<organism evidence="13 14">
    <name type="scientific">Thauera chlorobenzoica</name>
    <dbReference type="NCBI Taxonomy" id="96773"/>
    <lineage>
        <taxon>Bacteria</taxon>
        <taxon>Pseudomonadati</taxon>
        <taxon>Pseudomonadota</taxon>
        <taxon>Betaproteobacteria</taxon>
        <taxon>Rhodocyclales</taxon>
        <taxon>Zoogloeaceae</taxon>
        <taxon>Thauera</taxon>
    </lineage>
</organism>
<evidence type="ECO:0000256" key="12">
    <source>
        <dbReference type="SAM" id="Phobius"/>
    </source>
</evidence>
<keyword evidence="4" id="KW-0997">Cell inner membrane</keyword>
<dbReference type="PANTHER" id="PTHR33162">
    <property type="entry name" value="SEC-INDEPENDENT PROTEIN TRANSLOCASE PROTEIN TATA, CHLOROPLASTIC"/>
    <property type="match status" value="1"/>
</dbReference>
<dbReference type="PRINTS" id="PR01506">
    <property type="entry name" value="TATBPROTEIN"/>
</dbReference>
<dbReference type="AlphaFoldDB" id="A0A1H5URV3"/>
<dbReference type="OrthoDB" id="9816005at2"/>
<dbReference type="KEGG" id="tcl:Tchl_0642"/>
<sequence>MFDFGFSELIVIGVVLLVVVGPERLPRVARTAGHLLGRVQRYVSDVKSDIQREMQLDELKKLQEQVRQQAQELESSVRSGAAGAEAEAERTVGELRSMLPAPDSGQPAAGPQPDPSAAGPQPDPSAAGASPPVAASAATVSASTNPLPQDPPPQAAGESQLELGLGAAARPPAPLGDKTKA</sequence>
<keyword evidence="6 10" id="KW-0653">Protein transport</keyword>
<dbReference type="InterPro" id="IPR003369">
    <property type="entry name" value="TatA/B/E"/>
</dbReference>
<proteinExistence type="inferred from homology"/>
<evidence type="ECO:0000256" key="5">
    <source>
        <dbReference type="ARBA" id="ARBA00022692"/>
    </source>
</evidence>
<keyword evidence="9 10" id="KW-0472">Membrane</keyword>
<evidence type="ECO:0000256" key="6">
    <source>
        <dbReference type="ARBA" id="ARBA00022927"/>
    </source>
</evidence>
<keyword evidence="7 10" id="KW-1133">Transmembrane helix</keyword>
<dbReference type="GO" id="GO:0033281">
    <property type="term" value="C:TAT protein transport complex"/>
    <property type="evidence" value="ECO:0007669"/>
    <property type="project" value="UniProtKB-UniRule"/>
</dbReference>
<dbReference type="GO" id="GO:0008320">
    <property type="term" value="F:protein transmembrane transporter activity"/>
    <property type="evidence" value="ECO:0007669"/>
    <property type="project" value="UniProtKB-UniRule"/>
</dbReference>
<reference evidence="13 14" key="1">
    <citation type="submission" date="2016-12" db="EMBL/GenBank/DDBJ databases">
        <title>Complete genome sequence of Thauera chlorobenzoica, a Betaproteobacterium degrading haloaromatics anaerobically to CO2 and halides.</title>
        <authorList>
            <person name="Goris T."/>
            <person name="Mergelsberg M."/>
            <person name="Boll M."/>
        </authorList>
    </citation>
    <scope>NUCLEOTIDE SEQUENCE [LARGE SCALE GENOMIC DNA]</scope>
    <source>
        <strain evidence="13 14">3CB1</strain>
    </source>
</reference>
<evidence type="ECO:0000256" key="4">
    <source>
        <dbReference type="ARBA" id="ARBA00022519"/>
    </source>
</evidence>
<keyword evidence="2 10" id="KW-0813">Transport</keyword>
<dbReference type="STRING" id="96773.Tchl_0642"/>
<keyword evidence="8 10" id="KW-0811">Translocation</keyword>
<feature type="region of interest" description="Disordered" evidence="11">
    <location>
        <begin position="73"/>
        <end position="181"/>
    </location>
</feature>
<keyword evidence="5 10" id="KW-0812">Transmembrane</keyword>
<name>A0A1H5URV3_9RHOO</name>
<evidence type="ECO:0000256" key="11">
    <source>
        <dbReference type="SAM" id="MobiDB-lite"/>
    </source>
</evidence>
<dbReference type="NCBIfam" id="TIGR01410">
    <property type="entry name" value="tatB"/>
    <property type="match status" value="1"/>
</dbReference>
<comment type="subunit">
    <text evidence="10">The Tat system comprises two distinct complexes: a TatABC complex, containing multiple copies of TatA, TatB and TatC subunits, and a separate TatA complex, containing only TatA subunits. Substrates initially bind to the TatABC complex, which probably triggers association of the separate TatA complex to form the active translocon.</text>
</comment>
<feature type="compositionally biased region" description="Low complexity" evidence="11">
    <location>
        <begin position="74"/>
        <end position="85"/>
    </location>
</feature>
<evidence type="ECO:0000313" key="14">
    <source>
        <dbReference type="Proteomes" id="UP000185739"/>
    </source>
</evidence>
<dbReference type="RefSeq" id="WP_075147117.1">
    <property type="nucleotide sequence ID" value="NZ_CP018839.1"/>
</dbReference>
<protein>
    <recommendedName>
        <fullName evidence="10">Sec-independent protein translocase protein TatB</fullName>
    </recommendedName>
</protein>
<keyword evidence="3 10" id="KW-1003">Cell membrane</keyword>
<accession>A0A1H5URV3</accession>
<evidence type="ECO:0000256" key="9">
    <source>
        <dbReference type="ARBA" id="ARBA00023136"/>
    </source>
</evidence>
<dbReference type="GO" id="GO:0043953">
    <property type="term" value="P:protein transport by the Tat complex"/>
    <property type="evidence" value="ECO:0007669"/>
    <property type="project" value="UniProtKB-UniRule"/>
</dbReference>
<comment type="subcellular location">
    <subcellularLocation>
        <location evidence="10">Cell membrane</location>
        <topology evidence="10">Single-pass membrane protein</topology>
    </subcellularLocation>
    <subcellularLocation>
        <location evidence="1">Membrane</location>
        <topology evidence="1">Single-pass membrane protein</topology>
    </subcellularLocation>
</comment>
<dbReference type="EMBL" id="CP018839">
    <property type="protein sequence ID" value="APR03506.1"/>
    <property type="molecule type" value="Genomic_DNA"/>
</dbReference>
<feature type="transmembrane region" description="Helical" evidence="12">
    <location>
        <begin position="6"/>
        <end position="22"/>
    </location>
</feature>
<evidence type="ECO:0000256" key="1">
    <source>
        <dbReference type="ARBA" id="ARBA00004167"/>
    </source>
</evidence>
<dbReference type="Pfam" id="PF02416">
    <property type="entry name" value="TatA_B_E"/>
    <property type="match status" value="1"/>
</dbReference>
<dbReference type="HAMAP" id="MF_00237">
    <property type="entry name" value="TatB"/>
    <property type="match status" value="1"/>
</dbReference>
<dbReference type="Gene3D" id="1.20.5.3310">
    <property type="match status" value="1"/>
</dbReference>
<evidence type="ECO:0000256" key="2">
    <source>
        <dbReference type="ARBA" id="ARBA00022448"/>
    </source>
</evidence>
<dbReference type="Proteomes" id="UP000185739">
    <property type="component" value="Chromosome"/>
</dbReference>
<evidence type="ECO:0000256" key="3">
    <source>
        <dbReference type="ARBA" id="ARBA00022475"/>
    </source>
</evidence>
<evidence type="ECO:0000256" key="10">
    <source>
        <dbReference type="HAMAP-Rule" id="MF_00237"/>
    </source>
</evidence>
<keyword evidence="14" id="KW-1185">Reference proteome</keyword>
<comment type="function">
    <text evidence="10">Part of the twin-arginine translocation (Tat) system that transports large folded proteins containing a characteristic twin-arginine motif in their signal peptide across membranes. Together with TatC, TatB is part of a receptor directly interacting with Tat signal peptides. TatB may form an oligomeric binding site that transiently accommodates folded Tat precursor proteins before their translocation.</text>
</comment>
<dbReference type="PANTHER" id="PTHR33162:SF1">
    <property type="entry name" value="SEC-INDEPENDENT PROTEIN TRANSLOCASE PROTEIN TATA, CHLOROPLASTIC"/>
    <property type="match status" value="1"/>
</dbReference>
<gene>
    <name evidence="10" type="primary">tatB</name>
    <name evidence="13" type="ORF">Tchl_0642</name>
</gene>
<dbReference type="InterPro" id="IPR018448">
    <property type="entry name" value="TatB"/>
</dbReference>
<evidence type="ECO:0000256" key="7">
    <source>
        <dbReference type="ARBA" id="ARBA00022989"/>
    </source>
</evidence>
<comment type="similarity">
    <text evidence="10">Belongs to the TatB family.</text>
</comment>